<comment type="caution">
    <text evidence="11">The sequence shown here is derived from an EMBL/GenBank/DDBJ whole genome shotgun (WGS) entry which is preliminary data.</text>
</comment>
<evidence type="ECO:0000256" key="9">
    <source>
        <dbReference type="ARBA" id="ARBA00023163"/>
    </source>
</evidence>
<keyword evidence="1" id="KW-0217">Developmental protein</keyword>
<dbReference type="OrthoDB" id="5815793at2759"/>
<reference evidence="11 12" key="1">
    <citation type="journal article" date="2018" name="Nat. Ecol. Evol.">
        <title>Shark genomes provide insights into elasmobranch evolution and the origin of vertebrates.</title>
        <authorList>
            <person name="Hara Y"/>
            <person name="Yamaguchi K"/>
            <person name="Onimaru K"/>
            <person name="Kadota M"/>
            <person name="Koyanagi M"/>
            <person name="Keeley SD"/>
            <person name="Tatsumi K"/>
            <person name="Tanaka K"/>
            <person name="Motone F"/>
            <person name="Kageyama Y"/>
            <person name="Nozu R"/>
            <person name="Adachi N"/>
            <person name="Nishimura O"/>
            <person name="Nakagawa R"/>
            <person name="Tanegashima C"/>
            <person name="Kiyatake I"/>
            <person name="Matsumoto R"/>
            <person name="Murakumo K"/>
            <person name="Nishida K"/>
            <person name="Terakita A"/>
            <person name="Kuratani S"/>
            <person name="Sato K"/>
            <person name="Hyodo S Kuraku.S."/>
        </authorList>
    </citation>
    <scope>NUCLEOTIDE SEQUENCE [LARGE SCALE GENOMIC DNA]</scope>
</reference>
<dbReference type="GO" id="GO:0000981">
    <property type="term" value="F:DNA-binding transcription factor activity, RNA polymerase II-specific"/>
    <property type="evidence" value="ECO:0007669"/>
    <property type="project" value="TreeGrafter"/>
</dbReference>
<keyword evidence="6" id="KW-0862">Zinc</keyword>
<keyword evidence="3" id="KW-0479">Metal-binding</keyword>
<name>A0A401RN82_CHIPU</name>
<dbReference type="GO" id="GO:0005634">
    <property type="term" value="C:nucleus"/>
    <property type="evidence" value="ECO:0007669"/>
    <property type="project" value="UniProtKB-SubCell"/>
</dbReference>
<keyword evidence="7" id="KW-0805">Transcription regulation</keyword>
<protein>
    <recommendedName>
        <fullName evidence="13">C2H2-type domain-containing protein</fullName>
    </recommendedName>
</protein>
<dbReference type="PANTHER" id="PTHR12487:SF6">
    <property type="entry name" value="TEASHIRT HOMOLOG 1"/>
    <property type="match status" value="1"/>
</dbReference>
<dbReference type="EMBL" id="BEZZ01000001">
    <property type="protein sequence ID" value="GCC19540.1"/>
    <property type="molecule type" value="Genomic_DNA"/>
</dbReference>
<dbReference type="STRING" id="137246.A0A401RN82"/>
<keyword evidence="2" id="KW-0678">Repressor</keyword>
<dbReference type="Proteomes" id="UP000287033">
    <property type="component" value="Unassembled WGS sequence"/>
</dbReference>
<evidence type="ECO:0000256" key="10">
    <source>
        <dbReference type="ARBA" id="ARBA00023242"/>
    </source>
</evidence>
<evidence type="ECO:0000313" key="11">
    <source>
        <dbReference type="EMBL" id="GCC19540.1"/>
    </source>
</evidence>
<evidence type="ECO:0000256" key="1">
    <source>
        <dbReference type="ARBA" id="ARBA00022473"/>
    </source>
</evidence>
<sequence length="85" mass="9553">MQILKCVECGSSQKRLQQLTAHMMMTGHFLKVTNSTSKMGKQLVFDVVGEEKVQSYPLVLFNSNLDSGTKLTDQARYAIFTSYEA</sequence>
<dbReference type="InterPro" id="IPR027008">
    <property type="entry name" value="Teashirt_fam"/>
</dbReference>
<evidence type="ECO:0000256" key="7">
    <source>
        <dbReference type="ARBA" id="ARBA00023015"/>
    </source>
</evidence>
<dbReference type="AlphaFoldDB" id="A0A401RN82"/>
<keyword evidence="4" id="KW-0677">Repeat</keyword>
<keyword evidence="12" id="KW-1185">Reference proteome</keyword>
<keyword evidence="5" id="KW-0863">Zinc-finger</keyword>
<evidence type="ECO:0000256" key="2">
    <source>
        <dbReference type="ARBA" id="ARBA00022491"/>
    </source>
</evidence>
<evidence type="ECO:0000313" key="12">
    <source>
        <dbReference type="Proteomes" id="UP000287033"/>
    </source>
</evidence>
<evidence type="ECO:0008006" key="13">
    <source>
        <dbReference type="Google" id="ProtNLM"/>
    </source>
</evidence>
<dbReference type="GO" id="GO:0003677">
    <property type="term" value="F:DNA binding"/>
    <property type="evidence" value="ECO:0007669"/>
    <property type="project" value="UniProtKB-KW"/>
</dbReference>
<keyword evidence="10" id="KW-0539">Nucleus</keyword>
<keyword evidence="8" id="KW-0238">DNA-binding</keyword>
<evidence type="ECO:0000256" key="6">
    <source>
        <dbReference type="ARBA" id="ARBA00022833"/>
    </source>
</evidence>
<evidence type="ECO:0000256" key="4">
    <source>
        <dbReference type="ARBA" id="ARBA00022737"/>
    </source>
</evidence>
<dbReference type="GO" id="GO:0008270">
    <property type="term" value="F:zinc ion binding"/>
    <property type="evidence" value="ECO:0007669"/>
    <property type="project" value="UniProtKB-KW"/>
</dbReference>
<organism evidence="11 12">
    <name type="scientific">Chiloscyllium punctatum</name>
    <name type="common">Brownbanded bambooshark</name>
    <name type="synonym">Hemiscyllium punctatum</name>
    <dbReference type="NCBI Taxonomy" id="137246"/>
    <lineage>
        <taxon>Eukaryota</taxon>
        <taxon>Metazoa</taxon>
        <taxon>Chordata</taxon>
        <taxon>Craniata</taxon>
        <taxon>Vertebrata</taxon>
        <taxon>Chondrichthyes</taxon>
        <taxon>Elasmobranchii</taxon>
        <taxon>Galeomorphii</taxon>
        <taxon>Galeoidea</taxon>
        <taxon>Orectolobiformes</taxon>
        <taxon>Hemiscylliidae</taxon>
        <taxon>Chiloscyllium</taxon>
    </lineage>
</organism>
<evidence type="ECO:0000256" key="8">
    <source>
        <dbReference type="ARBA" id="ARBA00023125"/>
    </source>
</evidence>
<dbReference type="PANTHER" id="PTHR12487">
    <property type="entry name" value="TEASHIRT-RELATED"/>
    <property type="match status" value="1"/>
</dbReference>
<accession>A0A401RN82</accession>
<gene>
    <name evidence="11" type="ORF">chiPu_0000058</name>
</gene>
<proteinExistence type="predicted"/>
<evidence type="ECO:0000256" key="5">
    <source>
        <dbReference type="ARBA" id="ARBA00022771"/>
    </source>
</evidence>
<evidence type="ECO:0000256" key="3">
    <source>
        <dbReference type="ARBA" id="ARBA00022723"/>
    </source>
</evidence>
<keyword evidence="9" id="KW-0804">Transcription</keyword>